<evidence type="ECO:0008006" key="3">
    <source>
        <dbReference type="Google" id="ProtNLM"/>
    </source>
</evidence>
<organism evidence="1 2">
    <name type="scientific">Paraburkholderia steynii</name>
    <dbReference type="NCBI Taxonomy" id="1245441"/>
    <lineage>
        <taxon>Bacteria</taxon>
        <taxon>Pseudomonadati</taxon>
        <taxon>Pseudomonadota</taxon>
        <taxon>Betaproteobacteria</taxon>
        <taxon>Burkholderiales</taxon>
        <taxon>Burkholderiaceae</taxon>
        <taxon>Paraburkholderia</taxon>
    </lineage>
</organism>
<protein>
    <recommendedName>
        <fullName evidence="3">PAAR domain-containing protein</fullName>
    </recommendedName>
</protein>
<dbReference type="CDD" id="cd14744">
    <property type="entry name" value="PAAR_CT_2"/>
    <property type="match status" value="1"/>
</dbReference>
<keyword evidence="2" id="KW-1185">Reference proteome</keyword>
<dbReference type="InterPro" id="IPR008727">
    <property type="entry name" value="PAAR_motif"/>
</dbReference>
<gene>
    <name evidence="1" type="ORF">BZM27_25225</name>
</gene>
<accession>A0A4R0XH98</accession>
<reference evidence="1 2" key="1">
    <citation type="submission" date="2017-02" db="EMBL/GenBank/DDBJ databases">
        <title>Paraburkholderia sophoroidis sp. nov. and Paraburkholderia steynii sp. nov. rhizobial symbionts of the fynbos legume Hypocalyptus sophoroides.</title>
        <authorList>
            <person name="Steenkamp E.T."/>
            <person name="Beukes C.W."/>
            <person name="Van Zyl E."/>
            <person name="Avontuur J."/>
            <person name="Chan W.Y."/>
            <person name="Hassen A."/>
            <person name="Palmer M."/>
            <person name="Mthombeni L."/>
            <person name="Phalane F."/>
            <person name="Sereme K."/>
            <person name="Venter S.N."/>
        </authorList>
    </citation>
    <scope>NUCLEOTIDE SEQUENCE [LARGE SCALE GENOMIC DNA]</scope>
    <source>
        <strain evidence="1 2">HC1.1ba</strain>
    </source>
</reference>
<evidence type="ECO:0000313" key="2">
    <source>
        <dbReference type="Proteomes" id="UP000294200"/>
    </source>
</evidence>
<dbReference type="Pfam" id="PF05488">
    <property type="entry name" value="PAAR_motif"/>
    <property type="match status" value="1"/>
</dbReference>
<comment type="caution">
    <text evidence="1">The sequence shown here is derived from an EMBL/GenBank/DDBJ whole genome shotgun (WGS) entry which is preliminary data.</text>
</comment>
<dbReference type="EMBL" id="MWML01000100">
    <property type="protein sequence ID" value="TCG06607.1"/>
    <property type="molecule type" value="Genomic_DNA"/>
</dbReference>
<name>A0A4R0XH98_9BURK</name>
<dbReference type="AlphaFoldDB" id="A0A4R0XH98"/>
<evidence type="ECO:0000313" key="1">
    <source>
        <dbReference type="EMBL" id="TCG06607.1"/>
    </source>
</evidence>
<proteinExistence type="predicted"/>
<sequence length="182" mass="19234">MHKAAARHGDTTTTRGVVLAFSSTIHDDGKKVALSGDEATCGNCEGTYKIFGTGRGMSEKGRDVVIDGDLVLCPCNRNRVIVGSNPGIFLETTQARAVASNAGETVVSAPALLSTDTFDEQVRAVAPGVVLDGYPYFVETADGRTFSGRMGASDLLSRISTNEAGYYTVHWGEEAIVRREGA</sequence>
<dbReference type="Proteomes" id="UP000294200">
    <property type="component" value="Unassembled WGS sequence"/>
</dbReference>